<sequence>MAALQLFLILAIICVFFCISPFACTVFVFGAAAVYALMRPEEFDGTPAEQSKEPVQYDDEYEYNGEDDFPNPDYSFPGFVPDPQTCLNQVAKHEYWAERARECGREDLAEQYENAAEDWYRLYEEADDEEMEW</sequence>
<proteinExistence type="predicted"/>
<dbReference type="RefSeq" id="WP_093729976.1">
    <property type="nucleotide sequence ID" value="NZ_FMYW01000005.1"/>
</dbReference>
<evidence type="ECO:0000256" key="1">
    <source>
        <dbReference type="SAM" id="MobiDB-lite"/>
    </source>
</evidence>
<keyword evidence="2" id="KW-1133">Transmembrane helix</keyword>
<keyword evidence="2" id="KW-0812">Transmembrane</keyword>
<reference evidence="4" key="1">
    <citation type="submission" date="2016-10" db="EMBL/GenBank/DDBJ databases">
        <authorList>
            <person name="Varghese N."/>
            <person name="Submissions S."/>
        </authorList>
    </citation>
    <scope>NUCLEOTIDE SEQUENCE [LARGE SCALE GENOMIC DNA]</scope>
    <source>
        <strain evidence="4">DSM 11005</strain>
    </source>
</reference>
<accession>A0A1G6KPP0</accession>
<keyword evidence="4" id="KW-1185">Reference proteome</keyword>
<dbReference type="AlphaFoldDB" id="A0A1G6KPP0"/>
<dbReference type="Proteomes" id="UP000198943">
    <property type="component" value="Unassembled WGS sequence"/>
</dbReference>
<keyword evidence="2" id="KW-0472">Membrane</keyword>
<organism evidence="3 4">
    <name type="scientific">Succiniclasticum ruminis</name>
    <dbReference type="NCBI Taxonomy" id="40841"/>
    <lineage>
        <taxon>Bacteria</taxon>
        <taxon>Bacillati</taxon>
        <taxon>Bacillota</taxon>
        <taxon>Negativicutes</taxon>
        <taxon>Acidaminococcales</taxon>
        <taxon>Acidaminococcaceae</taxon>
        <taxon>Succiniclasticum</taxon>
    </lineage>
</organism>
<name>A0A1G6KPP0_9FIRM</name>
<dbReference type="OrthoDB" id="10005910at2"/>
<feature type="region of interest" description="Disordered" evidence="1">
    <location>
        <begin position="44"/>
        <end position="63"/>
    </location>
</feature>
<protein>
    <submittedName>
        <fullName evidence="3">Uncharacterized protein</fullName>
    </submittedName>
</protein>
<evidence type="ECO:0000256" key="2">
    <source>
        <dbReference type="SAM" id="Phobius"/>
    </source>
</evidence>
<evidence type="ECO:0000313" key="3">
    <source>
        <dbReference type="EMBL" id="SDC33082.1"/>
    </source>
</evidence>
<feature type="transmembrane region" description="Helical" evidence="2">
    <location>
        <begin position="6"/>
        <end position="37"/>
    </location>
</feature>
<evidence type="ECO:0000313" key="4">
    <source>
        <dbReference type="Proteomes" id="UP000198943"/>
    </source>
</evidence>
<gene>
    <name evidence="3" type="ORF">SAMN04487864_10535</name>
</gene>
<dbReference type="EMBL" id="FMYW01000005">
    <property type="protein sequence ID" value="SDC33082.1"/>
    <property type="molecule type" value="Genomic_DNA"/>
</dbReference>